<reference evidence="4 5" key="1">
    <citation type="submission" date="2022-03" db="EMBL/GenBank/DDBJ databases">
        <authorList>
            <person name="Nunn A."/>
            <person name="Chopra R."/>
            <person name="Nunn A."/>
            <person name="Contreras Garrido A."/>
        </authorList>
    </citation>
    <scope>NUCLEOTIDE SEQUENCE [LARGE SCALE GENOMIC DNA]</scope>
</reference>
<feature type="region of interest" description="Disordered" evidence="2">
    <location>
        <begin position="127"/>
        <end position="147"/>
    </location>
</feature>
<organism evidence="4 5">
    <name type="scientific">Thlaspi arvense</name>
    <name type="common">Field penny-cress</name>
    <dbReference type="NCBI Taxonomy" id="13288"/>
    <lineage>
        <taxon>Eukaryota</taxon>
        <taxon>Viridiplantae</taxon>
        <taxon>Streptophyta</taxon>
        <taxon>Embryophyta</taxon>
        <taxon>Tracheophyta</taxon>
        <taxon>Spermatophyta</taxon>
        <taxon>Magnoliopsida</taxon>
        <taxon>eudicotyledons</taxon>
        <taxon>Gunneridae</taxon>
        <taxon>Pentapetalae</taxon>
        <taxon>rosids</taxon>
        <taxon>malvids</taxon>
        <taxon>Brassicales</taxon>
        <taxon>Brassicaceae</taxon>
        <taxon>Thlaspideae</taxon>
        <taxon>Thlaspi</taxon>
    </lineage>
</organism>
<dbReference type="Proteomes" id="UP000836841">
    <property type="component" value="Chromosome 4"/>
</dbReference>
<dbReference type="SUPFAM" id="SSF57850">
    <property type="entry name" value="RING/U-box"/>
    <property type="match status" value="1"/>
</dbReference>
<dbReference type="InterPro" id="IPR013083">
    <property type="entry name" value="Znf_RING/FYVE/PHD"/>
</dbReference>
<sequence>MASSSTANQPQTWLCKCYECEFILGVIPLTRGPPTRTSCLQCNNIFTSFNPSNFLFELSDDEPDAPLEPIPETLPCPICMEDVVEGEETAQRLPCNHLFHNDCINPWLRNHSTCPLCRFVIPVEVSDDESSSSEEVAPEGDLEVGHS</sequence>
<dbReference type="GO" id="GO:0006511">
    <property type="term" value="P:ubiquitin-dependent protein catabolic process"/>
    <property type="evidence" value="ECO:0007669"/>
    <property type="project" value="TreeGrafter"/>
</dbReference>
<dbReference type="CDD" id="cd16454">
    <property type="entry name" value="RING-H2_PA-TM-RING"/>
    <property type="match status" value="1"/>
</dbReference>
<dbReference type="InterPro" id="IPR051826">
    <property type="entry name" value="E3_ubiquitin-ligase_domain"/>
</dbReference>
<accession>A0AAU9S9B0</accession>
<dbReference type="PROSITE" id="PS50089">
    <property type="entry name" value="ZF_RING_2"/>
    <property type="match status" value="1"/>
</dbReference>
<keyword evidence="5" id="KW-1185">Reference proteome</keyword>
<dbReference type="PANTHER" id="PTHR22765">
    <property type="entry name" value="RING FINGER AND PROTEASE ASSOCIATED DOMAIN-CONTAINING"/>
    <property type="match status" value="1"/>
</dbReference>
<evidence type="ECO:0000313" key="5">
    <source>
        <dbReference type="Proteomes" id="UP000836841"/>
    </source>
</evidence>
<dbReference type="GO" id="GO:0061630">
    <property type="term" value="F:ubiquitin protein ligase activity"/>
    <property type="evidence" value="ECO:0007669"/>
    <property type="project" value="TreeGrafter"/>
</dbReference>
<dbReference type="Gene3D" id="3.30.40.10">
    <property type="entry name" value="Zinc/RING finger domain, C3HC4 (zinc finger)"/>
    <property type="match status" value="1"/>
</dbReference>
<protein>
    <recommendedName>
        <fullName evidence="3">RING-type domain-containing protein</fullName>
    </recommendedName>
</protein>
<name>A0AAU9S9B0_THLAR</name>
<keyword evidence="1" id="KW-0863">Zinc-finger</keyword>
<dbReference type="AlphaFoldDB" id="A0AAU9S9B0"/>
<dbReference type="SMART" id="SM00184">
    <property type="entry name" value="RING"/>
    <property type="match status" value="1"/>
</dbReference>
<dbReference type="Pfam" id="PF13639">
    <property type="entry name" value="zf-RING_2"/>
    <property type="match status" value="1"/>
</dbReference>
<evidence type="ECO:0000256" key="1">
    <source>
        <dbReference type="PROSITE-ProRule" id="PRU00175"/>
    </source>
</evidence>
<dbReference type="GO" id="GO:0008270">
    <property type="term" value="F:zinc ion binding"/>
    <property type="evidence" value="ECO:0007669"/>
    <property type="project" value="UniProtKB-KW"/>
</dbReference>
<evidence type="ECO:0000256" key="2">
    <source>
        <dbReference type="SAM" id="MobiDB-lite"/>
    </source>
</evidence>
<evidence type="ECO:0000259" key="3">
    <source>
        <dbReference type="PROSITE" id="PS50089"/>
    </source>
</evidence>
<keyword evidence="1" id="KW-0479">Metal-binding</keyword>
<evidence type="ECO:0000313" key="4">
    <source>
        <dbReference type="EMBL" id="CAH2058040.1"/>
    </source>
</evidence>
<dbReference type="EMBL" id="OU466860">
    <property type="protein sequence ID" value="CAH2058040.1"/>
    <property type="molecule type" value="Genomic_DNA"/>
</dbReference>
<gene>
    <name evidence="4" type="ORF">TAV2_LOCUS12634</name>
</gene>
<dbReference type="PANTHER" id="PTHR22765:SF434">
    <property type="entry name" value="GB|AAD18119.1-RELATED"/>
    <property type="match status" value="1"/>
</dbReference>
<proteinExistence type="predicted"/>
<dbReference type="InterPro" id="IPR001841">
    <property type="entry name" value="Znf_RING"/>
</dbReference>
<feature type="domain" description="RING-type" evidence="3">
    <location>
        <begin position="76"/>
        <end position="118"/>
    </location>
</feature>
<keyword evidence="1" id="KW-0862">Zinc</keyword>